<reference evidence="1 2" key="1">
    <citation type="journal article" date="2013" name="Genome Announc.">
        <title>Draft Genome Sequence of Indibacter alkaliphilus Strain LW1T, Isolated from Lonar Lake, a Haloalkaline Lake in the Buldana District of Maharashtra, India.</title>
        <authorList>
            <person name="Singh A."/>
            <person name="Kumar Jangir P."/>
            <person name="Sharma R."/>
            <person name="Singh A."/>
            <person name="Kumar Pinnaka A."/>
            <person name="Shivaji S."/>
        </authorList>
    </citation>
    <scope>NUCLEOTIDE SEQUENCE [LARGE SCALE GENOMIC DNA]</scope>
    <source>
        <strain evidence="2">CCUG 57479 / KCTC 22604 / LW1</strain>
    </source>
</reference>
<dbReference type="Proteomes" id="UP000006073">
    <property type="component" value="Unassembled WGS sequence"/>
</dbReference>
<comment type="caution">
    <text evidence="1">The sequence shown here is derived from an EMBL/GenBank/DDBJ whole genome shotgun (WGS) entry which is preliminary data.</text>
</comment>
<proteinExistence type="predicted"/>
<protein>
    <submittedName>
        <fullName evidence="1">Uncharacterized protein</fullName>
    </submittedName>
</protein>
<organism evidence="1 2">
    <name type="scientific">Indibacter alkaliphilus (strain CCUG 57479 / KCTC 22604 / LW1)</name>
    <dbReference type="NCBI Taxonomy" id="1189612"/>
    <lineage>
        <taxon>Bacteria</taxon>
        <taxon>Pseudomonadati</taxon>
        <taxon>Bacteroidota</taxon>
        <taxon>Cytophagia</taxon>
        <taxon>Cytophagales</taxon>
        <taxon>Cyclobacteriaceae</taxon>
    </lineage>
</organism>
<keyword evidence="2" id="KW-1185">Reference proteome</keyword>
<dbReference type="EMBL" id="ALWO02000027">
    <property type="protein sequence ID" value="EOZ97854.1"/>
    <property type="molecule type" value="Genomic_DNA"/>
</dbReference>
<sequence>MIAKYHQNKLCLFQFKLRQSVNEKIFQSIAIIKIKTDNLSTK</sequence>
<evidence type="ECO:0000313" key="1">
    <source>
        <dbReference type="EMBL" id="EOZ97854.1"/>
    </source>
</evidence>
<accession>S2DFY8</accession>
<evidence type="ECO:0000313" key="2">
    <source>
        <dbReference type="Proteomes" id="UP000006073"/>
    </source>
</evidence>
<name>S2DFY8_INDAL</name>
<dbReference type="AlphaFoldDB" id="S2DFY8"/>
<gene>
    <name evidence="1" type="ORF">A33Q_1663</name>
</gene>